<dbReference type="RefSeq" id="WP_082175041.1">
    <property type="nucleotide sequence ID" value="NZ_CP011509.1"/>
</dbReference>
<dbReference type="InterPro" id="IPR011754">
    <property type="entry name" value="Mxa_paralog_2268"/>
</dbReference>
<name>A0ABX9K4B8_9BACT</name>
<accession>A0ABX9K4B8</accession>
<sequence length="298" mass="32439">MLPSPPWSLLALLSLQGAVAEPPPVARCEDVQRIELALEPSAAAREICVSPGLTTSLRFDAPVSVDLQDEVHFEAVVRDRKLLTVMPPPEMSAGERLRLTVHFEGEPASSGTTLMLVGHSGQATHQVEVSRDARTRESLRQELLQERARTAQLREALARTQAMLAQSGDLRSLIASKTMGPSGVQAQAIFLEWPGQPEGGLSWVSGISYRANKSVAAEVWLRNSGPEPWRVAGGSLVDARGVEMKGLKFRQDEEIAPGQLQPVIVEVDASYAQARGELTLTLWDERGRTITLPKVTFP</sequence>
<organism evidence="1 2">
    <name type="scientific">Archangium gephyra</name>
    <dbReference type="NCBI Taxonomy" id="48"/>
    <lineage>
        <taxon>Bacteria</taxon>
        <taxon>Pseudomonadati</taxon>
        <taxon>Myxococcota</taxon>
        <taxon>Myxococcia</taxon>
        <taxon>Myxococcales</taxon>
        <taxon>Cystobacterineae</taxon>
        <taxon>Archangiaceae</taxon>
        <taxon>Archangium</taxon>
    </lineage>
</organism>
<dbReference type="EMBL" id="QUMU01000004">
    <property type="protein sequence ID" value="REG32993.1"/>
    <property type="molecule type" value="Genomic_DNA"/>
</dbReference>
<dbReference type="NCBIfam" id="TIGR02268">
    <property type="entry name" value="Myxococcus xanthus paralogous family TIGR02268"/>
    <property type="match status" value="1"/>
</dbReference>
<evidence type="ECO:0000313" key="1">
    <source>
        <dbReference type="EMBL" id="REG32993.1"/>
    </source>
</evidence>
<proteinExistence type="predicted"/>
<reference evidence="1 2" key="1">
    <citation type="submission" date="2018-08" db="EMBL/GenBank/DDBJ databases">
        <title>Genomic Encyclopedia of Archaeal and Bacterial Type Strains, Phase II (KMG-II): from individual species to whole genera.</title>
        <authorList>
            <person name="Goeker M."/>
        </authorList>
    </citation>
    <scope>NUCLEOTIDE SEQUENCE [LARGE SCALE GENOMIC DNA]</scope>
    <source>
        <strain evidence="1 2">DSM 2261</strain>
    </source>
</reference>
<dbReference type="Pfam" id="PF09544">
    <property type="entry name" value="DUF2381"/>
    <property type="match status" value="1"/>
</dbReference>
<dbReference type="Proteomes" id="UP000256345">
    <property type="component" value="Unassembled WGS sequence"/>
</dbReference>
<gene>
    <name evidence="1" type="ORF">ATI61_104283</name>
</gene>
<protein>
    <submittedName>
        <fullName evidence="1">Uncharacterized protein (TIGR02268 family)</fullName>
    </submittedName>
</protein>
<comment type="caution">
    <text evidence="1">The sequence shown here is derived from an EMBL/GenBank/DDBJ whole genome shotgun (WGS) entry which is preliminary data.</text>
</comment>
<keyword evidence="2" id="KW-1185">Reference proteome</keyword>
<evidence type="ECO:0000313" key="2">
    <source>
        <dbReference type="Proteomes" id="UP000256345"/>
    </source>
</evidence>